<evidence type="ECO:0000313" key="3">
    <source>
        <dbReference type="Proteomes" id="UP001437256"/>
    </source>
</evidence>
<evidence type="ECO:0000256" key="1">
    <source>
        <dbReference type="SAM" id="SignalP"/>
    </source>
</evidence>
<organism evidence="2 3">
    <name type="scientific">Marasmius tenuissimus</name>
    <dbReference type="NCBI Taxonomy" id="585030"/>
    <lineage>
        <taxon>Eukaryota</taxon>
        <taxon>Fungi</taxon>
        <taxon>Dikarya</taxon>
        <taxon>Basidiomycota</taxon>
        <taxon>Agaricomycotina</taxon>
        <taxon>Agaricomycetes</taxon>
        <taxon>Agaricomycetidae</taxon>
        <taxon>Agaricales</taxon>
        <taxon>Marasmiineae</taxon>
        <taxon>Marasmiaceae</taxon>
        <taxon>Marasmius</taxon>
    </lineage>
</organism>
<reference evidence="2 3" key="1">
    <citation type="submission" date="2024-05" db="EMBL/GenBank/DDBJ databases">
        <title>A draft genome resource for the thread blight pathogen Marasmius tenuissimus strain MS-2.</title>
        <authorList>
            <person name="Yulfo-Soto G.E."/>
            <person name="Baruah I.K."/>
            <person name="Amoako-Attah I."/>
            <person name="Bukari Y."/>
            <person name="Meinhardt L.W."/>
            <person name="Bailey B.A."/>
            <person name="Cohen S.P."/>
        </authorList>
    </citation>
    <scope>NUCLEOTIDE SEQUENCE [LARGE SCALE GENOMIC DNA]</scope>
    <source>
        <strain evidence="2 3">MS-2</strain>
    </source>
</reference>
<protein>
    <submittedName>
        <fullName evidence="2">Uncharacterized protein</fullName>
    </submittedName>
</protein>
<gene>
    <name evidence="2" type="ORF">AAF712_012270</name>
</gene>
<feature type="chain" id="PRO_5046263037" evidence="1">
    <location>
        <begin position="19"/>
        <end position="221"/>
    </location>
</feature>
<sequence length="221" mass="24204">MLFYSFFIAFTFANAANAMAGNAQSVTIQQFPIEASESKERVHKLGEAMSLFKASNKGKIDRAFLGKISDSVVEQIFVLNTPLETVEPFLPFTSSPEQLSSTTAVLDNMTSFYDALYAQSTETLIQDVVPGADLDVISEAMEYLEISIRNTSGGYGSAFGFSQKEEEGKTQVVVVNGWESFNDASSWLSNLDNITATYFQTFSANVVGSAEPTFKHLTEVE</sequence>
<dbReference type="Proteomes" id="UP001437256">
    <property type="component" value="Unassembled WGS sequence"/>
</dbReference>
<accession>A0ABR2ZI99</accession>
<proteinExistence type="predicted"/>
<name>A0ABR2ZI99_9AGAR</name>
<keyword evidence="3" id="KW-1185">Reference proteome</keyword>
<dbReference type="EMBL" id="JBBXMP010000156">
    <property type="protein sequence ID" value="KAL0060934.1"/>
    <property type="molecule type" value="Genomic_DNA"/>
</dbReference>
<evidence type="ECO:0000313" key="2">
    <source>
        <dbReference type="EMBL" id="KAL0060934.1"/>
    </source>
</evidence>
<keyword evidence="1" id="KW-0732">Signal</keyword>
<feature type="signal peptide" evidence="1">
    <location>
        <begin position="1"/>
        <end position="18"/>
    </location>
</feature>
<comment type="caution">
    <text evidence="2">The sequence shown here is derived from an EMBL/GenBank/DDBJ whole genome shotgun (WGS) entry which is preliminary data.</text>
</comment>